<protein>
    <submittedName>
        <fullName evidence="2">Uncharacterized protein</fullName>
    </submittedName>
</protein>
<feature type="region of interest" description="Disordered" evidence="1">
    <location>
        <begin position="1"/>
        <end position="33"/>
    </location>
</feature>
<feature type="compositionally biased region" description="Basic and acidic residues" evidence="1">
    <location>
        <begin position="24"/>
        <end position="33"/>
    </location>
</feature>
<reference evidence="2" key="2">
    <citation type="journal article" date="2015" name="Fish Shellfish Immunol.">
        <title>Early steps in the European eel (Anguilla anguilla)-Vibrio vulnificus interaction in the gills: Role of the RtxA13 toxin.</title>
        <authorList>
            <person name="Callol A."/>
            <person name="Pajuelo D."/>
            <person name="Ebbesson L."/>
            <person name="Teles M."/>
            <person name="MacKenzie S."/>
            <person name="Amaro C."/>
        </authorList>
    </citation>
    <scope>NUCLEOTIDE SEQUENCE</scope>
</reference>
<organism evidence="2">
    <name type="scientific">Anguilla anguilla</name>
    <name type="common">European freshwater eel</name>
    <name type="synonym">Muraena anguilla</name>
    <dbReference type="NCBI Taxonomy" id="7936"/>
    <lineage>
        <taxon>Eukaryota</taxon>
        <taxon>Metazoa</taxon>
        <taxon>Chordata</taxon>
        <taxon>Craniata</taxon>
        <taxon>Vertebrata</taxon>
        <taxon>Euteleostomi</taxon>
        <taxon>Actinopterygii</taxon>
        <taxon>Neopterygii</taxon>
        <taxon>Teleostei</taxon>
        <taxon>Anguilliformes</taxon>
        <taxon>Anguillidae</taxon>
        <taxon>Anguilla</taxon>
    </lineage>
</organism>
<name>A0A0E9XH91_ANGAN</name>
<evidence type="ECO:0000313" key="2">
    <source>
        <dbReference type="EMBL" id="JAI02098.1"/>
    </source>
</evidence>
<sequence length="33" mass="3554">MSLDCGRKPSQTGGEHAHSTQKGPGRESPRTFL</sequence>
<accession>A0A0E9XH91</accession>
<dbReference type="EMBL" id="GBXM01006480">
    <property type="protein sequence ID" value="JAI02098.1"/>
    <property type="molecule type" value="Transcribed_RNA"/>
</dbReference>
<reference evidence="2" key="1">
    <citation type="submission" date="2014-11" db="EMBL/GenBank/DDBJ databases">
        <authorList>
            <person name="Amaro Gonzalez C."/>
        </authorList>
    </citation>
    <scope>NUCLEOTIDE SEQUENCE</scope>
</reference>
<proteinExistence type="predicted"/>
<dbReference type="AlphaFoldDB" id="A0A0E9XH91"/>
<evidence type="ECO:0000256" key="1">
    <source>
        <dbReference type="SAM" id="MobiDB-lite"/>
    </source>
</evidence>